<comment type="caution">
    <text evidence="5">The sequence shown here is derived from an EMBL/GenBank/DDBJ whole genome shotgun (WGS) entry which is preliminary data.</text>
</comment>
<dbReference type="PROSITE" id="PS50103">
    <property type="entry name" value="ZF_C3H1"/>
    <property type="match status" value="1"/>
</dbReference>
<dbReference type="PANTHER" id="PTHR19846">
    <property type="entry name" value="WD40 REPEAT PROTEIN"/>
    <property type="match status" value="1"/>
</dbReference>
<evidence type="ECO:0000256" key="1">
    <source>
        <dbReference type="PROSITE-ProRule" id="PRU00723"/>
    </source>
</evidence>
<keyword evidence="1" id="KW-0863">Zinc-finger</keyword>
<feature type="compositionally biased region" description="Gly residues" evidence="3">
    <location>
        <begin position="749"/>
        <end position="758"/>
    </location>
</feature>
<dbReference type="SMART" id="SM00500">
    <property type="entry name" value="SFM"/>
    <property type="match status" value="1"/>
</dbReference>
<feature type="domain" description="C3H1-type" evidence="4">
    <location>
        <begin position="1142"/>
        <end position="1169"/>
    </location>
</feature>
<evidence type="ECO:0000313" key="5">
    <source>
        <dbReference type="EMBL" id="OLP79306.1"/>
    </source>
</evidence>
<keyword evidence="6" id="KW-1185">Reference proteome</keyword>
<dbReference type="GO" id="GO:0008270">
    <property type="term" value="F:zinc ion binding"/>
    <property type="evidence" value="ECO:0007669"/>
    <property type="project" value="UniProtKB-KW"/>
</dbReference>
<feature type="region of interest" description="Disordered" evidence="3">
    <location>
        <begin position="512"/>
        <end position="575"/>
    </location>
</feature>
<dbReference type="Proteomes" id="UP000186817">
    <property type="component" value="Unassembled WGS sequence"/>
</dbReference>
<name>A0A1Q9C8Q4_SYMMI</name>
<dbReference type="EMBL" id="LSRX01001502">
    <property type="protein sequence ID" value="OLP79306.1"/>
    <property type="molecule type" value="Genomic_DNA"/>
</dbReference>
<keyword evidence="2" id="KW-0175">Coiled coil</keyword>
<dbReference type="PANTHER" id="PTHR19846:SF0">
    <property type="entry name" value="PRE-MRNA PROCESSING FACTOR 4"/>
    <property type="match status" value="1"/>
</dbReference>
<feature type="region of interest" description="Disordered" evidence="3">
    <location>
        <begin position="258"/>
        <end position="281"/>
    </location>
</feature>
<evidence type="ECO:0000256" key="3">
    <source>
        <dbReference type="SAM" id="MobiDB-lite"/>
    </source>
</evidence>
<dbReference type="SUPFAM" id="SSF158230">
    <property type="entry name" value="PRP4-like"/>
    <property type="match status" value="1"/>
</dbReference>
<dbReference type="Gene3D" id="4.10.280.110">
    <property type="entry name" value="Pre-mRNA processing factor 4 domain"/>
    <property type="match status" value="1"/>
</dbReference>
<feature type="compositionally biased region" description="Gly residues" evidence="3">
    <location>
        <begin position="727"/>
        <end position="740"/>
    </location>
</feature>
<keyword evidence="1" id="KW-0479">Metal-binding</keyword>
<reference evidence="5 6" key="1">
    <citation type="submission" date="2016-02" db="EMBL/GenBank/DDBJ databases">
        <title>Genome analysis of coral dinoflagellate symbionts highlights evolutionary adaptations to a symbiotic lifestyle.</title>
        <authorList>
            <person name="Aranda M."/>
            <person name="Li Y."/>
            <person name="Liew Y.J."/>
            <person name="Baumgarten S."/>
            <person name="Simakov O."/>
            <person name="Wilson M."/>
            <person name="Piel J."/>
            <person name="Ashoor H."/>
            <person name="Bougouffa S."/>
            <person name="Bajic V.B."/>
            <person name="Ryu T."/>
            <person name="Ravasi T."/>
            <person name="Bayer T."/>
            <person name="Micklem G."/>
            <person name="Kim H."/>
            <person name="Bhak J."/>
            <person name="Lajeunesse T.C."/>
            <person name="Voolstra C.R."/>
        </authorList>
    </citation>
    <scope>NUCLEOTIDE SEQUENCE [LARGE SCALE GENOMIC DNA]</scope>
    <source>
        <strain evidence="5 6">CCMP2467</strain>
    </source>
</reference>
<proteinExistence type="predicted"/>
<feature type="coiled-coil region" evidence="2">
    <location>
        <begin position="420"/>
        <end position="506"/>
    </location>
</feature>
<dbReference type="InterPro" id="IPR014906">
    <property type="entry name" value="PRP4-like"/>
</dbReference>
<organism evidence="5 6">
    <name type="scientific">Symbiodinium microadriaticum</name>
    <name type="common">Dinoflagellate</name>
    <name type="synonym">Zooxanthella microadriatica</name>
    <dbReference type="NCBI Taxonomy" id="2951"/>
    <lineage>
        <taxon>Eukaryota</taxon>
        <taxon>Sar</taxon>
        <taxon>Alveolata</taxon>
        <taxon>Dinophyceae</taxon>
        <taxon>Suessiales</taxon>
        <taxon>Symbiodiniaceae</taxon>
        <taxon>Symbiodinium</taxon>
    </lineage>
</organism>
<dbReference type="OrthoDB" id="540662at2759"/>
<dbReference type="AlphaFoldDB" id="A0A1Q9C8Q4"/>
<accession>A0A1Q9C8Q4</accession>
<sequence length="1195" mass="130856">MAEHLHYGDLSGSLGAAGEEREAFSGSNIHVPSDADIVAGAADDMARARQQHEEAVRAFEQKRTQRELAVPTGDVQVKAKLREFGEPVCIFGEGPYERRDRLRTIMAGRTAPTLDAKRQESTGDEDLFYTEGLEELLEARVKIAEWSLARANQRLAWRACEELLTEHQKLREPNGYKYIFDWNDLLDLAEGLQISEDLRAYFLLKHVNLGKEERRSILLANQWLRALGRRSPDGPDGTTLDDEGEQDYLEDPIPATLASEEPSLGEPTGDADPEDSSQASSPKSLFASFRALFIGYIRQALTAAGWDAEGSLGLGPGAHEYTHVCRLCWPHRSQASEDDPSEGSLANSGDEQAQPEAVPATSQDPVLGFCPDELCEAFANHFSRGRTASPQRDLEYRALRATAWSEFSQEEVDAMSSLMKQSLTRRLARHEQDSAKAKARAEAEAIAKELARKKKAEHDARVAQAAMDSVKKEAARKRQEALDAILQEEQLELEKFEKELVAARKLSLGGEVPLAGPSGDDATGPSQSKFPPLPLRPEAKSQVRGRASEATDNATSRRRSKSSANKSGIGPEPSLSWGEIFADANTYLRPLRAAIQDVPMGTASTATDCKGTRLAVELFGRARPPLQSRCNARPQGKGSYTLDLSWHAIDRDLWPLGGKGKHRELDPRAIWQISECSEIAQLTEIDRQGVCATPVPRGPRPDFLATEILPRGCYIDFGENKVRTAIGPGGLSTGRAGGQEGRTPPASRQGGGGHGGGPFPVLPTPDRYALASFSKHLLAHSKITRYFPTAKHFCTAFLKLFRPPTLPPMVEVVEEGLAKKLAKGASELKFLLTQHKVSAEIQGELYENGIDTVARFAAAATDEADLKAMLKDSFSINPSESLKLRAQAAGVVVAWKTAISRVERQAEAEATNEVRDLAKPIPSTDYIAMRQAFAAKFGELEDKHIPAKEYIEKKLAELESGEFRAEPLTEIISRDEVDPDTLLPHWDARGTLSLKKGGSKTAMPSGPEQLRVNFALFEKYKELGDYCYGLRSSEDSGSLVPPWSLVLSYEHAIRKHAYKVMATAGYSFGAALLHAYKEPSVKERNFTTPLALHAKRPQPWNANTEQPPAKKGRKGAKGDGKTKNGKDGKGAKKLKEGSDRTPDGKPICFRYNAKGCKNGAKCHFAHVCMLCFGKHPASECPQKQAKPDGGNKAKN</sequence>
<dbReference type="GO" id="GO:0030621">
    <property type="term" value="F:U4 snRNA binding"/>
    <property type="evidence" value="ECO:0007669"/>
    <property type="project" value="TreeGrafter"/>
</dbReference>
<feature type="zinc finger region" description="C3H1-type" evidence="1">
    <location>
        <begin position="1142"/>
        <end position="1169"/>
    </location>
</feature>
<feature type="region of interest" description="Disordered" evidence="3">
    <location>
        <begin position="1091"/>
        <end position="1141"/>
    </location>
</feature>
<feature type="region of interest" description="Disordered" evidence="3">
    <location>
        <begin position="726"/>
        <end position="761"/>
    </location>
</feature>
<dbReference type="GO" id="GO:0000398">
    <property type="term" value="P:mRNA splicing, via spliceosome"/>
    <property type="evidence" value="ECO:0007669"/>
    <property type="project" value="TreeGrafter"/>
</dbReference>
<dbReference type="GO" id="GO:0046540">
    <property type="term" value="C:U4/U6 x U5 tri-snRNP complex"/>
    <property type="evidence" value="ECO:0007669"/>
    <property type="project" value="TreeGrafter"/>
</dbReference>
<dbReference type="Pfam" id="PF08799">
    <property type="entry name" value="PRP4"/>
    <property type="match status" value="1"/>
</dbReference>
<dbReference type="GO" id="GO:0017070">
    <property type="term" value="F:U6 snRNA binding"/>
    <property type="evidence" value="ECO:0007669"/>
    <property type="project" value="TreeGrafter"/>
</dbReference>
<dbReference type="InterPro" id="IPR036285">
    <property type="entry name" value="PRP4-like_sf"/>
</dbReference>
<keyword evidence="5" id="KW-0687">Ribonucleoprotein</keyword>
<gene>
    <name evidence="5" type="primary">Prpf4</name>
    <name evidence="5" type="ORF">AK812_SmicGene40432</name>
</gene>
<keyword evidence="1" id="KW-0862">Zinc</keyword>
<feature type="compositionally biased region" description="Basic and acidic residues" evidence="3">
    <location>
        <begin position="1116"/>
        <end position="1141"/>
    </location>
</feature>
<dbReference type="InterPro" id="IPR000571">
    <property type="entry name" value="Znf_CCCH"/>
</dbReference>
<protein>
    <submittedName>
        <fullName evidence="5">U4/U6 small nuclear ribonucleoprotein Prp4</fullName>
    </submittedName>
</protein>
<feature type="compositionally biased region" description="Basic and acidic residues" evidence="3">
    <location>
        <begin position="537"/>
        <end position="549"/>
    </location>
</feature>
<feature type="region of interest" description="Disordered" evidence="3">
    <location>
        <begin position="335"/>
        <end position="363"/>
    </location>
</feature>
<evidence type="ECO:0000256" key="2">
    <source>
        <dbReference type="SAM" id="Coils"/>
    </source>
</evidence>
<evidence type="ECO:0000313" key="6">
    <source>
        <dbReference type="Proteomes" id="UP000186817"/>
    </source>
</evidence>
<evidence type="ECO:0000259" key="4">
    <source>
        <dbReference type="PROSITE" id="PS50103"/>
    </source>
</evidence>